<sequence>MATASGVRIGWTQLPVHVRHAVETILGDTVVEAVSQAGGFSPGTADRVRTAGGVRAFVKAVGSALNEHSPSLHRREARVTSAMPGWAPVPTLLGHHDDGDWVALVFQDIDGRHPSTPWRPDELQEVLTALDEFAAKATPSPVPNLDTVATQLTHDLTSWHRIAENPPDDLHPWAARHLSTLRTATDRALAALDGDTLTHMDIRADNILIADAVTFVDWPWACRGPSWLDSTMLLINVCLYGAHDVSALLTERAATHRANRDDLVAVLAAMAGFFTDAARQPPPPGLPTVRAFQHAQATALLDWLSTDLTDR</sequence>
<gene>
    <name evidence="2" type="ORF">GCM10010171_00410</name>
</gene>
<dbReference type="RefSeq" id="WP_189208239.1">
    <property type="nucleotide sequence ID" value="NZ_BMRB01000001.1"/>
</dbReference>
<reference evidence="2" key="1">
    <citation type="journal article" date="2014" name="Int. J. Syst. Evol. Microbiol.">
        <title>Complete genome sequence of Corynebacterium casei LMG S-19264T (=DSM 44701T), isolated from a smear-ripened cheese.</title>
        <authorList>
            <consortium name="US DOE Joint Genome Institute (JGI-PGF)"/>
            <person name="Walter F."/>
            <person name="Albersmeier A."/>
            <person name="Kalinowski J."/>
            <person name="Ruckert C."/>
        </authorList>
    </citation>
    <scope>NUCLEOTIDE SEQUENCE</scope>
    <source>
        <strain evidence="2">JCM 3276</strain>
    </source>
</reference>
<dbReference type="AlphaFoldDB" id="A0A918G1Q4"/>
<dbReference type="InterPro" id="IPR011009">
    <property type="entry name" value="Kinase-like_dom_sf"/>
</dbReference>
<evidence type="ECO:0000313" key="2">
    <source>
        <dbReference type="EMBL" id="GGS12670.1"/>
    </source>
</evidence>
<dbReference type="SUPFAM" id="SSF56112">
    <property type="entry name" value="Protein kinase-like (PK-like)"/>
    <property type="match status" value="1"/>
</dbReference>
<dbReference type="Proteomes" id="UP000660680">
    <property type="component" value="Unassembled WGS sequence"/>
</dbReference>
<organism evidence="2 3">
    <name type="scientific">Actinokineospora fastidiosa</name>
    <dbReference type="NCBI Taxonomy" id="1816"/>
    <lineage>
        <taxon>Bacteria</taxon>
        <taxon>Bacillati</taxon>
        <taxon>Actinomycetota</taxon>
        <taxon>Actinomycetes</taxon>
        <taxon>Pseudonocardiales</taxon>
        <taxon>Pseudonocardiaceae</taxon>
        <taxon>Actinokineospora</taxon>
    </lineage>
</organism>
<protein>
    <recommendedName>
        <fullName evidence="1">Aminoglycoside phosphotransferase domain-containing protein</fullName>
    </recommendedName>
</protein>
<dbReference type="InterPro" id="IPR002575">
    <property type="entry name" value="Aminoglycoside_PTrfase"/>
</dbReference>
<keyword evidence="3" id="KW-1185">Reference proteome</keyword>
<name>A0A918G1Q4_9PSEU</name>
<proteinExistence type="predicted"/>
<accession>A0A918G1Q4</accession>
<dbReference type="EMBL" id="BMRB01000001">
    <property type="protein sequence ID" value="GGS12670.1"/>
    <property type="molecule type" value="Genomic_DNA"/>
</dbReference>
<dbReference type="Gene3D" id="3.90.1200.10">
    <property type="match status" value="1"/>
</dbReference>
<evidence type="ECO:0000313" key="3">
    <source>
        <dbReference type="Proteomes" id="UP000660680"/>
    </source>
</evidence>
<dbReference type="Pfam" id="PF01636">
    <property type="entry name" value="APH"/>
    <property type="match status" value="1"/>
</dbReference>
<reference evidence="2" key="2">
    <citation type="submission" date="2020-09" db="EMBL/GenBank/DDBJ databases">
        <authorList>
            <person name="Sun Q."/>
            <person name="Ohkuma M."/>
        </authorList>
    </citation>
    <scope>NUCLEOTIDE SEQUENCE</scope>
    <source>
        <strain evidence="2">JCM 3276</strain>
    </source>
</reference>
<comment type="caution">
    <text evidence="2">The sequence shown here is derived from an EMBL/GenBank/DDBJ whole genome shotgun (WGS) entry which is preliminary data.</text>
</comment>
<feature type="domain" description="Aminoglycoside phosphotransferase" evidence="1">
    <location>
        <begin position="75"/>
        <end position="241"/>
    </location>
</feature>
<evidence type="ECO:0000259" key="1">
    <source>
        <dbReference type="Pfam" id="PF01636"/>
    </source>
</evidence>